<proteinExistence type="predicted"/>
<evidence type="ECO:0000313" key="2">
    <source>
        <dbReference type="Proteomes" id="UP001174196"/>
    </source>
</evidence>
<organism evidence="1 2">
    <name type="scientific">Polycladomyces subterraneus</name>
    <dbReference type="NCBI Taxonomy" id="1016997"/>
    <lineage>
        <taxon>Bacteria</taxon>
        <taxon>Bacillati</taxon>
        <taxon>Bacillota</taxon>
        <taxon>Bacilli</taxon>
        <taxon>Bacillales</taxon>
        <taxon>Thermoactinomycetaceae</taxon>
        <taxon>Polycladomyces</taxon>
    </lineage>
</organism>
<accession>A0ABT8IIT6</accession>
<dbReference type="EMBL" id="JANRHH010000005">
    <property type="protein sequence ID" value="MDN4592471.1"/>
    <property type="molecule type" value="Genomic_DNA"/>
</dbReference>
<reference evidence="1" key="1">
    <citation type="submission" date="2022-08" db="EMBL/GenBank/DDBJ databases">
        <title>Polycladomyces zharkentsis sp. nov., a novel thermophilic CMC and starch-degrading bacterium isolated from a geothermal spring in Kazakhstan.</title>
        <authorList>
            <person name="Mashzhan A."/>
            <person name="Kistaubaeva A."/>
            <person name="Javier-Lopez R."/>
            <person name="Birkeland N.-K."/>
        </authorList>
    </citation>
    <scope>NUCLEOTIDE SEQUENCE</scope>
    <source>
        <strain evidence="1">KSR 13</strain>
    </source>
</reference>
<name>A0ABT8IIT6_9BACL</name>
<evidence type="ECO:0000313" key="1">
    <source>
        <dbReference type="EMBL" id="MDN4592471.1"/>
    </source>
</evidence>
<protein>
    <submittedName>
        <fullName evidence="1">Uncharacterized protein</fullName>
    </submittedName>
</protein>
<dbReference type="Proteomes" id="UP001174196">
    <property type="component" value="Unassembled WGS sequence"/>
</dbReference>
<gene>
    <name evidence="1" type="ORF">NWF35_00790</name>
</gene>
<dbReference type="RefSeq" id="WP_301237210.1">
    <property type="nucleotide sequence ID" value="NZ_JANRHH010000005.1"/>
</dbReference>
<keyword evidence="2" id="KW-1185">Reference proteome</keyword>
<comment type="caution">
    <text evidence="1">The sequence shown here is derived from an EMBL/GenBank/DDBJ whole genome shotgun (WGS) entry which is preliminary data.</text>
</comment>
<sequence>MSEKEMLNAILEAVQKLDARFDWMERNFEKRFDEIDAKLADINSNFKRLE</sequence>